<evidence type="ECO:0000313" key="2">
    <source>
        <dbReference type="EMBL" id="CBH76041.1"/>
    </source>
</evidence>
<dbReference type="EMBL" id="CABL01000019">
    <property type="protein sequence ID" value="CBH76041.1"/>
    <property type="molecule type" value="Genomic_DNA"/>
</dbReference>
<reference evidence="2" key="1">
    <citation type="submission" date="2009-10" db="EMBL/GenBank/DDBJ databases">
        <title>Diversity of trophic interactions inside an arsenic-rich microbial ecosystem.</title>
        <authorList>
            <person name="Bertin P.N."/>
            <person name="Heinrich-Salmeron A."/>
            <person name="Pelletier E."/>
            <person name="Goulhen-Chollet F."/>
            <person name="Arsene-Ploetze F."/>
            <person name="Gallien S."/>
            <person name="Calteau A."/>
            <person name="Vallenet D."/>
            <person name="Casiot C."/>
            <person name="Chane-Woon-Ming B."/>
            <person name="Giloteaux L."/>
            <person name="Barakat M."/>
            <person name="Bonnefoy V."/>
            <person name="Bruneel O."/>
            <person name="Chandler M."/>
            <person name="Cleiss J."/>
            <person name="Duran R."/>
            <person name="Elbaz-Poulichet F."/>
            <person name="Fonknechten N."/>
            <person name="Lauga B."/>
            <person name="Mornico D."/>
            <person name="Ortet P."/>
            <person name="Schaeffer C."/>
            <person name="Siguier P."/>
            <person name="Alexander Thil Smith A."/>
            <person name="Van Dorsselaer A."/>
            <person name="Weissenbach J."/>
            <person name="Medigue C."/>
            <person name="Le Paslier D."/>
        </authorList>
    </citation>
    <scope>NUCLEOTIDE SEQUENCE</scope>
</reference>
<evidence type="ECO:0000259" key="1">
    <source>
        <dbReference type="PROSITE" id="PS50943"/>
    </source>
</evidence>
<dbReference type="InterPro" id="IPR010982">
    <property type="entry name" value="Lambda_DNA-bd_dom_sf"/>
</dbReference>
<dbReference type="Pfam" id="PF13560">
    <property type="entry name" value="HTH_31"/>
    <property type="match status" value="1"/>
</dbReference>
<protein>
    <submittedName>
        <fullName evidence="2">Putative transcriptional regulator</fullName>
    </submittedName>
</protein>
<name>E6PHV3_9ZZZZ</name>
<dbReference type="AlphaFoldDB" id="E6PHV3"/>
<accession>E6PHV3</accession>
<dbReference type="Gene3D" id="1.10.260.40">
    <property type="entry name" value="lambda repressor-like DNA-binding domains"/>
    <property type="match status" value="1"/>
</dbReference>
<dbReference type="PROSITE" id="PS50943">
    <property type="entry name" value="HTH_CROC1"/>
    <property type="match status" value="1"/>
</dbReference>
<dbReference type="SMART" id="SM00530">
    <property type="entry name" value="HTH_XRE"/>
    <property type="match status" value="1"/>
</dbReference>
<dbReference type="GO" id="GO:0003677">
    <property type="term" value="F:DNA binding"/>
    <property type="evidence" value="ECO:0007669"/>
    <property type="project" value="InterPro"/>
</dbReference>
<dbReference type="InterPro" id="IPR001387">
    <property type="entry name" value="Cro/C1-type_HTH"/>
</dbReference>
<comment type="caution">
    <text evidence="2">The sequence shown here is derived from an EMBL/GenBank/DDBJ whole genome shotgun (WGS) entry which is preliminary data.</text>
</comment>
<dbReference type="SUPFAM" id="SSF47413">
    <property type="entry name" value="lambda repressor-like DNA-binding domains"/>
    <property type="match status" value="1"/>
</dbReference>
<sequence>MAKRIAPLLPPLERRLARLGERIRTARLRRRLSAKLAAERAGMSLMTLRSVERGGMGVTIGAYVAVLHVLGLDSDLDAVAQADPLGRDLQDAALPNAARTKHAAK</sequence>
<gene>
    <name evidence="2" type="ORF">CARN1_0521</name>
</gene>
<feature type="domain" description="HTH cro/C1-type" evidence="1">
    <location>
        <begin position="23"/>
        <end position="79"/>
    </location>
</feature>
<proteinExistence type="predicted"/>
<organism evidence="2">
    <name type="scientific">mine drainage metagenome</name>
    <dbReference type="NCBI Taxonomy" id="410659"/>
    <lineage>
        <taxon>unclassified sequences</taxon>
        <taxon>metagenomes</taxon>
        <taxon>ecological metagenomes</taxon>
    </lineage>
</organism>